<gene>
    <name evidence="2" type="ORF">NIIDMKKI_12550</name>
</gene>
<evidence type="ECO:0000256" key="1">
    <source>
        <dbReference type="SAM" id="MobiDB-lite"/>
    </source>
</evidence>
<feature type="region of interest" description="Disordered" evidence="1">
    <location>
        <begin position="26"/>
        <end position="56"/>
    </location>
</feature>
<dbReference type="EMBL" id="AP023343">
    <property type="protein sequence ID" value="BCI86049.1"/>
    <property type="molecule type" value="Genomic_DNA"/>
</dbReference>
<evidence type="ECO:0000313" key="2">
    <source>
        <dbReference type="EMBL" id="BCI86049.1"/>
    </source>
</evidence>
<accession>A0A7G1I955</accession>
<name>A0A7G1I955_MYCKA</name>
<organism evidence="2 3">
    <name type="scientific">Mycobacterium kansasii</name>
    <dbReference type="NCBI Taxonomy" id="1768"/>
    <lineage>
        <taxon>Bacteria</taxon>
        <taxon>Bacillati</taxon>
        <taxon>Actinomycetota</taxon>
        <taxon>Actinomycetes</taxon>
        <taxon>Mycobacteriales</taxon>
        <taxon>Mycobacteriaceae</taxon>
        <taxon>Mycobacterium</taxon>
    </lineage>
</organism>
<evidence type="ECO:0000313" key="3">
    <source>
        <dbReference type="Proteomes" id="UP000516380"/>
    </source>
</evidence>
<sequence>MADAQFPIPMFIMLAKPPLNESGIIPEVPSMRPPMPDVSPEKGEPAAAELSDSVAP</sequence>
<dbReference type="AlphaFoldDB" id="A0A7G1I955"/>
<protein>
    <submittedName>
        <fullName evidence="2">Uncharacterized protein</fullName>
    </submittedName>
</protein>
<reference evidence="2 3" key="1">
    <citation type="submission" date="2020-07" db="EMBL/GenBank/DDBJ databases">
        <title>Mycobacterium kansasii (former subtype) with zoonotic potential isolated from diseased indoor pet cat, Japan.</title>
        <authorList>
            <person name="Fukano H."/>
            <person name="Terazono T."/>
            <person name="Hoshino Y."/>
        </authorList>
    </citation>
    <scope>NUCLEOTIDE SEQUENCE [LARGE SCALE GENOMIC DNA]</scope>
    <source>
        <strain evidence="2 3">Kuro-I</strain>
    </source>
</reference>
<dbReference type="Proteomes" id="UP000516380">
    <property type="component" value="Chromosome"/>
</dbReference>
<proteinExistence type="predicted"/>
<keyword evidence="3" id="KW-1185">Reference proteome</keyword>